<accession>A0A1Y2IRT9</accession>
<organism evidence="1 2">
    <name type="scientific">Trametes coccinea (strain BRFM310)</name>
    <name type="common">Pycnoporus coccineus</name>
    <dbReference type="NCBI Taxonomy" id="1353009"/>
    <lineage>
        <taxon>Eukaryota</taxon>
        <taxon>Fungi</taxon>
        <taxon>Dikarya</taxon>
        <taxon>Basidiomycota</taxon>
        <taxon>Agaricomycotina</taxon>
        <taxon>Agaricomycetes</taxon>
        <taxon>Polyporales</taxon>
        <taxon>Polyporaceae</taxon>
        <taxon>Trametes</taxon>
    </lineage>
</organism>
<protein>
    <submittedName>
        <fullName evidence="1">Uncharacterized protein</fullName>
    </submittedName>
</protein>
<evidence type="ECO:0000313" key="1">
    <source>
        <dbReference type="EMBL" id="OSD03850.1"/>
    </source>
</evidence>
<dbReference type="OrthoDB" id="3188871at2759"/>
<keyword evidence="2" id="KW-1185">Reference proteome</keyword>
<reference evidence="1 2" key="1">
    <citation type="journal article" date="2015" name="Biotechnol. Biofuels">
        <title>Enhanced degradation of softwood versus hardwood by the white-rot fungus Pycnoporus coccineus.</title>
        <authorList>
            <person name="Couturier M."/>
            <person name="Navarro D."/>
            <person name="Chevret D."/>
            <person name="Henrissat B."/>
            <person name="Piumi F."/>
            <person name="Ruiz-Duenas F.J."/>
            <person name="Martinez A.T."/>
            <person name="Grigoriev I.V."/>
            <person name="Riley R."/>
            <person name="Lipzen A."/>
            <person name="Berrin J.G."/>
            <person name="Master E.R."/>
            <person name="Rosso M.N."/>
        </authorList>
    </citation>
    <scope>NUCLEOTIDE SEQUENCE [LARGE SCALE GENOMIC DNA]</scope>
    <source>
        <strain evidence="1 2">BRFM310</strain>
    </source>
</reference>
<sequence>MSTAIVLPQLPDWVEQHVKALYAAKTAESFDQAFDSFISEKATIRLNGKDMSRDEYKKMIQGEITGDVGSEVTFNDIVSVPAEGGAETIGTGSVGLSFKAVVFGRFFIFAQRQSSTVNSSLNVVVTEDIPRPHQIGRGGAFDGRRVTVLDEILTDEANKIVPPTAGGA</sequence>
<dbReference type="AlphaFoldDB" id="A0A1Y2IRT9"/>
<dbReference type="Proteomes" id="UP000193067">
    <property type="component" value="Unassembled WGS sequence"/>
</dbReference>
<name>A0A1Y2IRT9_TRAC3</name>
<dbReference type="EMBL" id="KZ084099">
    <property type="protein sequence ID" value="OSD03850.1"/>
    <property type="molecule type" value="Genomic_DNA"/>
</dbReference>
<proteinExistence type="predicted"/>
<evidence type="ECO:0000313" key="2">
    <source>
        <dbReference type="Proteomes" id="UP000193067"/>
    </source>
</evidence>
<gene>
    <name evidence="1" type="ORF">PYCCODRAFT_1424503</name>
</gene>